<feature type="transmembrane region" description="Helical" evidence="7">
    <location>
        <begin position="101"/>
        <end position="124"/>
    </location>
</feature>
<dbReference type="GO" id="GO:0048038">
    <property type="term" value="F:quinone binding"/>
    <property type="evidence" value="ECO:0007669"/>
    <property type="project" value="UniProtKB-KW"/>
</dbReference>
<comment type="similarity">
    <text evidence="2 7 8">Belongs to the complex I subunit 3 family.</text>
</comment>
<evidence type="ECO:0000256" key="1">
    <source>
        <dbReference type="ARBA" id="ARBA00004141"/>
    </source>
</evidence>
<keyword evidence="10" id="KW-1185">Reference proteome</keyword>
<evidence type="ECO:0000256" key="6">
    <source>
        <dbReference type="ARBA" id="ARBA00023136"/>
    </source>
</evidence>
<sequence>MEEYSQISAFGKVLIFLIMGIVFVMLAFITSKIIAPNKPNPEKNSSYECGEEVIGSSWIQFNSRFYVIALIFLLFDVEMVFIFPWAIVFSDATLIAQDQRWGWLSFTEMLIFISILLLGLVYVWRKKDLDWIKPVLKLPTVDTKIPLSAYQAINEAKYQPGLKNKQQENSSVVKENNIETENIKPKFVPRFKKS</sequence>
<dbReference type="Gene3D" id="1.20.58.1610">
    <property type="entry name" value="NADH:ubiquinone/plastoquinone oxidoreductase, chain 3"/>
    <property type="match status" value="1"/>
</dbReference>
<keyword evidence="7" id="KW-1278">Translocase</keyword>
<dbReference type="GO" id="GO:0008137">
    <property type="term" value="F:NADH dehydrogenase (ubiquinone) activity"/>
    <property type="evidence" value="ECO:0007669"/>
    <property type="project" value="InterPro"/>
</dbReference>
<dbReference type="GO" id="GO:0030964">
    <property type="term" value="C:NADH dehydrogenase complex"/>
    <property type="evidence" value="ECO:0007669"/>
    <property type="project" value="TreeGrafter"/>
</dbReference>
<dbReference type="InterPro" id="IPR023043">
    <property type="entry name" value="NAD(P)H_OxRDtase_bac/plastid"/>
</dbReference>
<evidence type="ECO:0000256" key="5">
    <source>
        <dbReference type="ARBA" id="ARBA00022989"/>
    </source>
</evidence>
<dbReference type="KEGG" id="pej:FYC62_08105"/>
<feature type="transmembrane region" description="Helical" evidence="7">
    <location>
        <begin position="65"/>
        <end position="89"/>
    </location>
</feature>
<comment type="function">
    <text evidence="7">NDH-1 shuttles electrons from NADH, via FMN and iron-sulfur (Fe-S) centers, to quinones in the respiratory chain. The immediate electron acceptor for the enzyme in this species is believed to be a menaquinone. Couples the redox reaction to proton translocation (for every two electrons transferred, four hydrogen ions are translocated across the cytoplasmic membrane), and thus conserves the redox energy in a proton gradient.</text>
</comment>
<evidence type="ECO:0000256" key="4">
    <source>
        <dbReference type="ARBA" id="ARBA00022692"/>
    </source>
</evidence>
<dbReference type="EC" id="7.1.1.-" evidence="7"/>
<comment type="catalytic activity">
    <reaction evidence="7 8">
        <text>a quinone + NADH + 5 H(+)(in) = a quinol + NAD(+) + 4 H(+)(out)</text>
        <dbReference type="Rhea" id="RHEA:57888"/>
        <dbReference type="ChEBI" id="CHEBI:15378"/>
        <dbReference type="ChEBI" id="CHEBI:24646"/>
        <dbReference type="ChEBI" id="CHEBI:57540"/>
        <dbReference type="ChEBI" id="CHEBI:57945"/>
        <dbReference type="ChEBI" id="CHEBI:132124"/>
    </reaction>
</comment>
<comment type="subcellular location">
    <subcellularLocation>
        <location evidence="7 8">Cell membrane</location>
        <topology evidence="7 8">Multi-pass membrane protein</topology>
    </subcellularLocation>
    <subcellularLocation>
        <location evidence="1">Membrane</location>
        <topology evidence="1">Multi-pass membrane protein</topology>
    </subcellularLocation>
</comment>
<dbReference type="PANTHER" id="PTHR11058:SF9">
    <property type="entry name" value="NADH-UBIQUINONE OXIDOREDUCTASE CHAIN 3"/>
    <property type="match status" value="1"/>
</dbReference>
<name>A0A5C0VGH1_9SPHI</name>
<dbReference type="EMBL" id="CP043329">
    <property type="protein sequence ID" value="QEK51626.1"/>
    <property type="molecule type" value="Genomic_DNA"/>
</dbReference>
<keyword evidence="6 7" id="KW-0472">Membrane</keyword>
<dbReference type="GO" id="GO:0050136">
    <property type="term" value="F:NADH dehydrogenase (quinone) (non-electrogenic) activity"/>
    <property type="evidence" value="ECO:0007669"/>
    <property type="project" value="UniProtKB-UniRule"/>
</dbReference>
<gene>
    <name evidence="7" type="primary">nuoA</name>
    <name evidence="9" type="ORF">FYC62_08105</name>
</gene>
<evidence type="ECO:0000256" key="2">
    <source>
        <dbReference type="ARBA" id="ARBA00008472"/>
    </source>
</evidence>
<accession>A0A5C0VGH1</accession>
<evidence type="ECO:0000256" key="8">
    <source>
        <dbReference type="RuleBase" id="RU003639"/>
    </source>
</evidence>
<evidence type="ECO:0000313" key="9">
    <source>
        <dbReference type="EMBL" id="QEK51626.1"/>
    </source>
</evidence>
<evidence type="ECO:0000313" key="10">
    <source>
        <dbReference type="Proteomes" id="UP000323653"/>
    </source>
</evidence>
<dbReference type="Proteomes" id="UP000323653">
    <property type="component" value="Chromosome"/>
</dbReference>
<evidence type="ECO:0000256" key="7">
    <source>
        <dbReference type="HAMAP-Rule" id="MF_01394"/>
    </source>
</evidence>
<keyword evidence="7 8" id="KW-0520">NAD</keyword>
<keyword evidence="4 7" id="KW-0812">Transmembrane</keyword>
<reference evidence="9 10" key="1">
    <citation type="submission" date="2019-08" db="EMBL/GenBank/DDBJ databases">
        <title>Pedobacter sp. nov., isolated from Han river, South Korea.</title>
        <authorList>
            <person name="Lee D.-H."/>
            <person name="Kim Y.-S."/>
            <person name="Hwang E.-M."/>
            <person name="Le Tran T.C."/>
            <person name="Cha C.-J."/>
        </authorList>
    </citation>
    <scope>NUCLEOTIDE SEQUENCE [LARGE SCALE GENOMIC DNA]</scope>
    <source>
        <strain evidence="9 10">CJ43</strain>
    </source>
</reference>
<protein>
    <recommendedName>
        <fullName evidence="7">NADH-quinone oxidoreductase subunit A</fullName>
        <ecNumber evidence="7">7.1.1.-</ecNumber>
    </recommendedName>
    <alternativeName>
        <fullName evidence="7">NADH dehydrogenase I subunit A</fullName>
    </alternativeName>
    <alternativeName>
        <fullName evidence="7">NDH-1 subunit A</fullName>
    </alternativeName>
    <alternativeName>
        <fullName evidence="7">NUO1</fullName>
    </alternativeName>
</protein>
<dbReference type="AlphaFoldDB" id="A0A5C0VGH1"/>
<dbReference type="InterPro" id="IPR038430">
    <property type="entry name" value="NDAH_ubi_oxred_su3_sf"/>
</dbReference>
<proteinExistence type="inferred from homology"/>
<dbReference type="Pfam" id="PF00507">
    <property type="entry name" value="Oxidored_q4"/>
    <property type="match status" value="1"/>
</dbReference>
<dbReference type="GO" id="GO:0005886">
    <property type="term" value="C:plasma membrane"/>
    <property type="evidence" value="ECO:0007669"/>
    <property type="project" value="UniProtKB-SubCell"/>
</dbReference>
<keyword evidence="3 7" id="KW-0813">Transport</keyword>
<feature type="transmembrane region" description="Helical" evidence="7">
    <location>
        <begin position="13"/>
        <end position="35"/>
    </location>
</feature>
<dbReference type="InterPro" id="IPR000440">
    <property type="entry name" value="NADH_UbQ/plastoQ_OxRdtase_su3"/>
</dbReference>
<keyword evidence="7 8" id="KW-0874">Quinone</keyword>
<dbReference type="HAMAP" id="MF_01394">
    <property type="entry name" value="NDH1_NuoA"/>
    <property type="match status" value="1"/>
</dbReference>
<organism evidence="9 10">
    <name type="scientific">Pedobacter aquae</name>
    <dbReference type="NCBI Taxonomy" id="2605747"/>
    <lineage>
        <taxon>Bacteria</taxon>
        <taxon>Pseudomonadati</taxon>
        <taxon>Bacteroidota</taxon>
        <taxon>Sphingobacteriia</taxon>
        <taxon>Sphingobacteriales</taxon>
        <taxon>Sphingobacteriaceae</taxon>
        <taxon>Pedobacter</taxon>
    </lineage>
</organism>
<keyword evidence="7" id="KW-1003">Cell membrane</keyword>
<comment type="subunit">
    <text evidence="7">NDH-1 is composed of 14 different subunits. Subunits NuoA, H, J, K, L, M, N constitute the membrane sector of the complex.</text>
</comment>
<dbReference type="PANTHER" id="PTHR11058">
    <property type="entry name" value="NADH-UBIQUINONE OXIDOREDUCTASE CHAIN 3"/>
    <property type="match status" value="1"/>
</dbReference>
<evidence type="ECO:0000256" key="3">
    <source>
        <dbReference type="ARBA" id="ARBA00022448"/>
    </source>
</evidence>
<keyword evidence="5 7" id="KW-1133">Transmembrane helix</keyword>